<accession>A0AAN4ZK18</accession>
<dbReference type="GO" id="GO:0030975">
    <property type="term" value="F:thiamine binding"/>
    <property type="evidence" value="ECO:0007669"/>
    <property type="project" value="InterPro"/>
</dbReference>
<dbReference type="GO" id="GO:0005524">
    <property type="term" value="F:ATP binding"/>
    <property type="evidence" value="ECO:0007669"/>
    <property type="project" value="UniProtKB-KW"/>
</dbReference>
<dbReference type="SUPFAM" id="SSF63999">
    <property type="entry name" value="Thiamin pyrophosphokinase, catalytic domain"/>
    <property type="match status" value="1"/>
</dbReference>
<dbReference type="AlphaFoldDB" id="A0AAN4ZK18"/>
<evidence type="ECO:0000313" key="7">
    <source>
        <dbReference type="Proteomes" id="UP001328107"/>
    </source>
</evidence>
<dbReference type="Proteomes" id="UP001328107">
    <property type="component" value="Unassembled WGS sequence"/>
</dbReference>
<evidence type="ECO:0000256" key="3">
    <source>
        <dbReference type="ARBA" id="ARBA00022777"/>
    </source>
</evidence>
<evidence type="ECO:0000313" key="6">
    <source>
        <dbReference type="EMBL" id="GMR39055.1"/>
    </source>
</evidence>
<dbReference type="Pfam" id="PF04265">
    <property type="entry name" value="TPK_B1_binding"/>
    <property type="match status" value="1"/>
</dbReference>
<dbReference type="GO" id="GO:0004788">
    <property type="term" value="F:thiamine diphosphokinase activity"/>
    <property type="evidence" value="ECO:0007669"/>
    <property type="project" value="InterPro"/>
</dbReference>
<dbReference type="PANTHER" id="PTHR13622">
    <property type="entry name" value="THIAMIN PYROPHOSPHOKINASE"/>
    <property type="match status" value="1"/>
</dbReference>
<dbReference type="Gene3D" id="2.60.120.320">
    <property type="entry name" value="Thiamin pyrophosphokinase, thiamin-binding domain"/>
    <property type="match status" value="1"/>
</dbReference>
<evidence type="ECO:0000256" key="1">
    <source>
        <dbReference type="ARBA" id="ARBA00022679"/>
    </source>
</evidence>
<evidence type="ECO:0000259" key="5">
    <source>
        <dbReference type="Pfam" id="PF04265"/>
    </source>
</evidence>
<dbReference type="Gene3D" id="3.40.50.10240">
    <property type="entry name" value="Thiamin pyrophosphokinase, catalytic domain"/>
    <property type="match status" value="1"/>
</dbReference>
<reference evidence="7" key="1">
    <citation type="submission" date="2022-10" db="EMBL/GenBank/DDBJ databases">
        <title>Genome assembly of Pristionchus species.</title>
        <authorList>
            <person name="Yoshida K."/>
            <person name="Sommer R.J."/>
        </authorList>
    </citation>
    <scope>NUCLEOTIDE SEQUENCE [LARGE SCALE GENOMIC DNA]</scope>
    <source>
        <strain evidence="7">RS5460</strain>
    </source>
</reference>
<comment type="caution">
    <text evidence="6">The sequence shown here is derived from an EMBL/GenBank/DDBJ whole genome shotgun (WGS) entry which is preliminary data.</text>
</comment>
<dbReference type="SUPFAM" id="SSF63862">
    <property type="entry name" value="Thiamin pyrophosphokinase, substrate-binding domain"/>
    <property type="match status" value="1"/>
</dbReference>
<keyword evidence="2" id="KW-0547">Nucleotide-binding</keyword>
<dbReference type="GO" id="GO:0016301">
    <property type="term" value="F:kinase activity"/>
    <property type="evidence" value="ECO:0007669"/>
    <property type="project" value="UniProtKB-KW"/>
</dbReference>
<dbReference type="InterPro" id="IPR007373">
    <property type="entry name" value="Thiamin_PyroPKinase_B1-bd"/>
</dbReference>
<gene>
    <name evidence="6" type="ORF">PMAYCL1PPCAC_09250</name>
</gene>
<keyword evidence="3" id="KW-0418">Kinase</keyword>
<dbReference type="PANTHER" id="PTHR13622:SF8">
    <property type="entry name" value="THIAMIN PYROPHOSPHOKINASE 1"/>
    <property type="match status" value="1"/>
</dbReference>
<keyword evidence="7" id="KW-1185">Reference proteome</keyword>
<evidence type="ECO:0000256" key="4">
    <source>
        <dbReference type="ARBA" id="ARBA00022840"/>
    </source>
</evidence>
<evidence type="ECO:0000256" key="2">
    <source>
        <dbReference type="ARBA" id="ARBA00022741"/>
    </source>
</evidence>
<dbReference type="EMBL" id="BTRK01000002">
    <property type="protein sequence ID" value="GMR39055.1"/>
    <property type="molecule type" value="Genomic_DNA"/>
</dbReference>
<feature type="non-terminal residue" evidence="6">
    <location>
        <position position="129"/>
    </location>
</feature>
<name>A0AAN4ZK18_9BILA</name>
<keyword evidence="1" id="KW-0808">Transferase</keyword>
<feature type="domain" description="Thiamin pyrophosphokinase thiamin-binding" evidence="5">
    <location>
        <begin position="60"/>
        <end position="124"/>
    </location>
</feature>
<dbReference type="InterPro" id="IPR036371">
    <property type="entry name" value="TPK_B1-bd_sf"/>
</dbReference>
<dbReference type="GO" id="GO:0009229">
    <property type="term" value="P:thiamine diphosphate biosynthetic process"/>
    <property type="evidence" value="ECO:0007669"/>
    <property type="project" value="InterPro"/>
</dbReference>
<sequence length="129" mass="14145">MTTPLSQIIVLGGLSGRLDHTLRSLNTLLIAPKFFHSSAPPVYILDGENLAFVIREGNYEIQLDRALLTGKSGVIPFCQEETRMITRGINWNADESLTKFGGIVCTSNEIVEDTITITTNAPLILTLEV</sequence>
<protein>
    <recommendedName>
        <fullName evidence="5">Thiamin pyrophosphokinase thiamin-binding domain-containing protein</fullName>
    </recommendedName>
</protein>
<proteinExistence type="predicted"/>
<organism evidence="6 7">
    <name type="scientific">Pristionchus mayeri</name>
    <dbReference type="NCBI Taxonomy" id="1317129"/>
    <lineage>
        <taxon>Eukaryota</taxon>
        <taxon>Metazoa</taxon>
        <taxon>Ecdysozoa</taxon>
        <taxon>Nematoda</taxon>
        <taxon>Chromadorea</taxon>
        <taxon>Rhabditida</taxon>
        <taxon>Rhabditina</taxon>
        <taxon>Diplogasteromorpha</taxon>
        <taxon>Diplogasteroidea</taxon>
        <taxon>Neodiplogasteridae</taxon>
        <taxon>Pristionchus</taxon>
    </lineage>
</organism>
<dbReference type="InterPro" id="IPR036759">
    <property type="entry name" value="TPK_catalytic_sf"/>
</dbReference>
<keyword evidence="4" id="KW-0067">ATP-binding</keyword>
<dbReference type="FunFam" id="2.60.120.320:FF:000001">
    <property type="entry name" value="Thiamine pyrophosphokinase"/>
    <property type="match status" value="1"/>
</dbReference>